<organism evidence="3 4">
    <name type="scientific">Meira miltonrushii</name>
    <dbReference type="NCBI Taxonomy" id="1280837"/>
    <lineage>
        <taxon>Eukaryota</taxon>
        <taxon>Fungi</taxon>
        <taxon>Dikarya</taxon>
        <taxon>Basidiomycota</taxon>
        <taxon>Ustilaginomycotina</taxon>
        <taxon>Exobasidiomycetes</taxon>
        <taxon>Exobasidiales</taxon>
        <taxon>Brachybasidiaceae</taxon>
        <taxon>Meira</taxon>
    </lineage>
</organism>
<dbReference type="AlphaFoldDB" id="A0A316VEI6"/>
<feature type="compositionally biased region" description="Low complexity" evidence="1">
    <location>
        <begin position="24"/>
        <end position="40"/>
    </location>
</feature>
<proteinExistence type="predicted"/>
<dbReference type="EMBL" id="KZ819603">
    <property type="protein sequence ID" value="PWN35488.1"/>
    <property type="molecule type" value="Genomic_DNA"/>
</dbReference>
<gene>
    <name evidence="3" type="ORF">FA14DRAFT_172123</name>
</gene>
<keyword evidence="2" id="KW-0732">Signal</keyword>
<evidence type="ECO:0000313" key="4">
    <source>
        <dbReference type="Proteomes" id="UP000245771"/>
    </source>
</evidence>
<dbReference type="RefSeq" id="XP_025355790.1">
    <property type="nucleotide sequence ID" value="XM_025500380.1"/>
</dbReference>
<protein>
    <submittedName>
        <fullName evidence="3">Uncharacterized protein</fullName>
    </submittedName>
</protein>
<feature type="region of interest" description="Disordered" evidence="1">
    <location>
        <begin position="24"/>
        <end position="69"/>
    </location>
</feature>
<accession>A0A316VEI6</accession>
<feature type="region of interest" description="Disordered" evidence="1">
    <location>
        <begin position="134"/>
        <end position="168"/>
    </location>
</feature>
<feature type="compositionally biased region" description="Basic and acidic residues" evidence="1">
    <location>
        <begin position="152"/>
        <end position="168"/>
    </location>
</feature>
<evidence type="ECO:0000313" key="3">
    <source>
        <dbReference type="EMBL" id="PWN35488.1"/>
    </source>
</evidence>
<reference evidence="3 4" key="1">
    <citation type="journal article" date="2018" name="Mol. Biol. Evol.">
        <title>Broad Genomic Sampling Reveals a Smut Pathogenic Ancestry of the Fungal Clade Ustilaginomycotina.</title>
        <authorList>
            <person name="Kijpornyongpan T."/>
            <person name="Mondo S.J."/>
            <person name="Barry K."/>
            <person name="Sandor L."/>
            <person name="Lee J."/>
            <person name="Lipzen A."/>
            <person name="Pangilinan J."/>
            <person name="LaButti K."/>
            <person name="Hainaut M."/>
            <person name="Henrissat B."/>
            <person name="Grigoriev I.V."/>
            <person name="Spatafora J.W."/>
            <person name="Aime M.C."/>
        </authorList>
    </citation>
    <scope>NUCLEOTIDE SEQUENCE [LARGE SCALE GENOMIC DNA]</scope>
    <source>
        <strain evidence="3 4">MCA 3882</strain>
    </source>
</reference>
<feature type="compositionally biased region" description="Basic and acidic residues" evidence="1">
    <location>
        <begin position="180"/>
        <end position="191"/>
    </location>
</feature>
<name>A0A316VEI6_9BASI</name>
<feature type="region of interest" description="Disordered" evidence="1">
    <location>
        <begin position="180"/>
        <end position="200"/>
    </location>
</feature>
<feature type="chain" id="PRO_5016462878" evidence="2">
    <location>
        <begin position="23"/>
        <end position="200"/>
    </location>
</feature>
<feature type="signal peptide" evidence="2">
    <location>
        <begin position="1"/>
        <end position="22"/>
    </location>
</feature>
<evidence type="ECO:0000256" key="2">
    <source>
        <dbReference type="SAM" id="SignalP"/>
    </source>
</evidence>
<dbReference type="InParanoid" id="A0A316VEI6"/>
<dbReference type="Proteomes" id="UP000245771">
    <property type="component" value="Unassembled WGS sequence"/>
</dbReference>
<sequence length="200" mass="22413">MTYRKFFVILLFCASTVGTCLSASTSTHSSSSGQSSSGKSVENRPYSESENAYSDTDSKESLSGRTVAPGTLNFHTGKYTLYNGKIAYHHELSNHLQAKEPKFAKEHEKEMESAHARKQKHANWSVAIAQENMQPGKKRKLPQPFPNPPNAKEAEKMRKDPTISWETEKGFNRLLAKKLLYEQKRPKREEESGSSSSSSP</sequence>
<keyword evidence="4" id="KW-1185">Reference proteome</keyword>
<dbReference type="GeneID" id="37022161"/>
<evidence type="ECO:0000256" key="1">
    <source>
        <dbReference type="SAM" id="MobiDB-lite"/>
    </source>
</evidence>